<reference evidence="5 6" key="1">
    <citation type="journal article" date="2022" name="BMC Genomics">
        <title>Comparative genome analysis of mycobacteria focusing on tRNA and non-coding RNA.</title>
        <authorList>
            <person name="Behra P.R.K."/>
            <person name="Pettersson B.M.F."/>
            <person name="Ramesh M."/>
            <person name="Das S."/>
            <person name="Dasgupta S."/>
            <person name="Kirsebom L.A."/>
        </authorList>
    </citation>
    <scope>NUCLEOTIDE SEQUENCE [LARGE SCALE GENOMIC DNA]</scope>
    <source>
        <strain evidence="5 6">DSM 44078</strain>
    </source>
</reference>
<evidence type="ECO:0000256" key="3">
    <source>
        <dbReference type="ARBA" id="ARBA00022801"/>
    </source>
</evidence>
<dbReference type="InterPro" id="IPR036412">
    <property type="entry name" value="HAD-like_sf"/>
</dbReference>
<gene>
    <name evidence="5" type="ORF">H7J73_08175</name>
</gene>
<dbReference type="InterPro" id="IPR023214">
    <property type="entry name" value="HAD_sf"/>
</dbReference>
<dbReference type="RefSeq" id="WP_264066842.1">
    <property type="nucleotide sequence ID" value="NZ_JACKTY010000020.1"/>
</dbReference>
<dbReference type="SUPFAM" id="SSF56784">
    <property type="entry name" value="HAD-like"/>
    <property type="match status" value="1"/>
</dbReference>
<evidence type="ECO:0000313" key="5">
    <source>
        <dbReference type="EMBL" id="MCV7226008.1"/>
    </source>
</evidence>
<keyword evidence="3 5" id="KW-0378">Hydrolase</keyword>
<keyword evidence="2" id="KW-0479">Metal-binding</keyword>
<dbReference type="InterPro" id="IPR050582">
    <property type="entry name" value="HAD-like_SerB"/>
</dbReference>
<evidence type="ECO:0000313" key="6">
    <source>
        <dbReference type="Proteomes" id="UP001526201"/>
    </source>
</evidence>
<evidence type="ECO:0000256" key="1">
    <source>
        <dbReference type="ARBA" id="ARBA00009184"/>
    </source>
</evidence>
<accession>A0ABT3C988</accession>
<dbReference type="Gene3D" id="1.20.1440.100">
    <property type="entry name" value="SG protein - dephosphorylation function"/>
    <property type="match status" value="1"/>
</dbReference>
<organism evidence="5 6">
    <name type="scientific">Mycolicibacterium komossense</name>
    <dbReference type="NCBI Taxonomy" id="1779"/>
    <lineage>
        <taxon>Bacteria</taxon>
        <taxon>Bacillati</taxon>
        <taxon>Actinomycetota</taxon>
        <taxon>Actinomycetes</taxon>
        <taxon>Mycobacteriales</taxon>
        <taxon>Mycobacteriaceae</taxon>
        <taxon>Mycolicibacterium</taxon>
    </lineage>
</organism>
<dbReference type="EMBL" id="JACKTY010000020">
    <property type="protein sequence ID" value="MCV7226008.1"/>
    <property type="molecule type" value="Genomic_DNA"/>
</dbReference>
<dbReference type="GO" id="GO:0016787">
    <property type="term" value="F:hydrolase activity"/>
    <property type="evidence" value="ECO:0007669"/>
    <property type="project" value="UniProtKB-KW"/>
</dbReference>
<dbReference type="CDD" id="cd02612">
    <property type="entry name" value="HAD_PGPPase"/>
    <property type="match status" value="1"/>
</dbReference>
<comment type="caution">
    <text evidence="5">The sequence shown here is derived from an EMBL/GenBank/DDBJ whole genome shotgun (WGS) entry which is preliminary data.</text>
</comment>
<dbReference type="PANTHER" id="PTHR43344:SF13">
    <property type="entry name" value="PHOSPHATASE RV3661-RELATED"/>
    <property type="match status" value="1"/>
</dbReference>
<dbReference type="Pfam" id="PF12710">
    <property type="entry name" value="HAD"/>
    <property type="match status" value="1"/>
</dbReference>
<proteinExistence type="inferred from homology"/>
<dbReference type="NCBIfam" id="TIGR01490">
    <property type="entry name" value="HAD-SF-IB-hyp1"/>
    <property type="match status" value="1"/>
</dbReference>
<evidence type="ECO:0000256" key="4">
    <source>
        <dbReference type="ARBA" id="ARBA00022842"/>
    </source>
</evidence>
<dbReference type="Proteomes" id="UP001526201">
    <property type="component" value="Unassembled WGS sequence"/>
</dbReference>
<dbReference type="PANTHER" id="PTHR43344">
    <property type="entry name" value="PHOSPHOSERINE PHOSPHATASE"/>
    <property type="match status" value="1"/>
</dbReference>
<sequence length="237" mass="25660">MIDPVASIAEAPVGARVGAFFDLDGTLVDGFTAAAHAGHRIRNGQSGIGELLGVFEAAVRYRWGRMEFDRLLVRAAGYLRGESLASLDELGQDIYLRRIDARVYPVMRQVVRAHQDRGHTVVMISSALTIHAEPVAAALSIPHLICNHFTVDEDGRLTGGVVKPVIWGARKADAAALFADTNDVALQESYFYSDGYEDLPLMEAVGHPRPVNPRRGLAEAAARNGWPVLKPGIPRTG</sequence>
<dbReference type="Gene3D" id="3.40.50.1000">
    <property type="entry name" value="HAD superfamily/HAD-like"/>
    <property type="match status" value="1"/>
</dbReference>
<keyword evidence="6" id="KW-1185">Reference proteome</keyword>
<comment type="similarity">
    <text evidence="1">Belongs to the HAD-like hydrolase superfamily. SerB family.</text>
</comment>
<keyword evidence="4" id="KW-0460">Magnesium</keyword>
<dbReference type="InterPro" id="IPR006385">
    <property type="entry name" value="HAD_hydro_SerB1"/>
</dbReference>
<evidence type="ECO:0000256" key="2">
    <source>
        <dbReference type="ARBA" id="ARBA00022723"/>
    </source>
</evidence>
<dbReference type="NCBIfam" id="TIGR01488">
    <property type="entry name" value="HAD-SF-IB"/>
    <property type="match status" value="1"/>
</dbReference>
<name>A0ABT3C988_9MYCO</name>
<protein>
    <submittedName>
        <fullName evidence="5">HAD-IB family hydrolase</fullName>
    </submittedName>
</protein>